<keyword evidence="12" id="KW-1185">Reference proteome</keyword>
<dbReference type="PRINTS" id="PR00367">
    <property type="entry name" value="ETHRSPELEMNT"/>
</dbReference>
<feature type="domain" description="AP2/ERF" evidence="10">
    <location>
        <begin position="78"/>
        <end position="145"/>
    </location>
</feature>
<keyword evidence="7" id="KW-0539">Nucleus</keyword>
<dbReference type="GO" id="GO:0006950">
    <property type="term" value="P:response to stress"/>
    <property type="evidence" value="ECO:0007669"/>
    <property type="project" value="TreeGrafter"/>
</dbReference>
<protein>
    <submittedName>
        <fullName evidence="11">Putative transcription factor AP2-EREBP family</fullName>
    </submittedName>
</protein>
<dbReference type="SUPFAM" id="SSF54171">
    <property type="entry name" value="DNA-binding domain"/>
    <property type="match status" value="1"/>
</dbReference>
<evidence type="ECO:0000256" key="8">
    <source>
        <dbReference type="ARBA" id="ARBA00024343"/>
    </source>
</evidence>
<proteinExistence type="inferred from homology"/>
<dbReference type="AlphaFoldDB" id="A0A6A4NS12"/>
<dbReference type="GO" id="GO:0000976">
    <property type="term" value="F:transcription cis-regulatory region binding"/>
    <property type="evidence" value="ECO:0007669"/>
    <property type="project" value="TreeGrafter"/>
</dbReference>
<gene>
    <name evidence="11" type="ORF">Lalb_Chr19g0124201</name>
</gene>
<evidence type="ECO:0000256" key="7">
    <source>
        <dbReference type="ARBA" id="ARBA00023242"/>
    </source>
</evidence>
<dbReference type="Gene3D" id="3.30.730.10">
    <property type="entry name" value="AP2/ERF domain"/>
    <property type="match status" value="1"/>
</dbReference>
<keyword evidence="4" id="KW-0238">DNA-binding</keyword>
<dbReference type="InterPro" id="IPR016177">
    <property type="entry name" value="DNA-bd_dom_sf"/>
</dbReference>
<organism evidence="11 12">
    <name type="scientific">Lupinus albus</name>
    <name type="common">White lupine</name>
    <name type="synonym">Lupinus termis</name>
    <dbReference type="NCBI Taxonomy" id="3870"/>
    <lineage>
        <taxon>Eukaryota</taxon>
        <taxon>Viridiplantae</taxon>
        <taxon>Streptophyta</taxon>
        <taxon>Embryophyta</taxon>
        <taxon>Tracheophyta</taxon>
        <taxon>Spermatophyta</taxon>
        <taxon>Magnoliopsida</taxon>
        <taxon>eudicotyledons</taxon>
        <taxon>Gunneridae</taxon>
        <taxon>Pentapetalae</taxon>
        <taxon>rosids</taxon>
        <taxon>fabids</taxon>
        <taxon>Fabales</taxon>
        <taxon>Fabaceae</taxon>
        <taxon>Papilionoideae</taxon>
        <taxon>50 kb inversion clade</taxon>
        <taxon>genistoids sensu lato</taxon>
        <taxon>core genistoids</taxon>
        <taxon>Genisteae</taxon>
        <taxon>Lupinus</taxon>
    </lineage>
</organism>
<feature type="compositionally biased region" description="Basic residues" evidence="9">
    <location>
        <begin position="11"/>
        <end position="20"/>
    </location>
</feature>
<keyword evidence="6" id="KW-0804">Transcription</keyword>
<dbReference type="PANTHER" id="PTHR31241">
    <property type="entry name" value="DEHYDRATION-RESPONSIVE ELEMENT-BINDING PROTEIN 2C"/>
    <property type="match status" value="1"/>
</dbReference>
<dbReference type="InterPro" id="IPR001471">
    <property type="entry name" value="AP2/ERF_dom"/>
</dbReference>
<feature type="region of interest" description="Disordered" evidence="9">
    <location>
        <begin position="156"/>
        <end position="178"/>
    </location>
</feature>
<evidence type="ECO:0000256" key="2">
    <source>
        <dbReference type="ARBA" id="ARBA00023015"/>
    </source>
</evidence>
<dbReference type="InterPro" id="IPR036955">
    <property type="entry name" value="AP2/ERF_dom_sf"/>
</dbReference>
<sequence length="408" mass="45783">MVLFNTETVHGYKKSRKRRGGGSDSVEDTLEKWKNYNKQKQVGCEENGVEKVIHKVPAKGSKKGCMRGKGGPQNSDCNFRGVRQRIWGKWVAEIREPINGGNNNHVGKKPTRLWLGTFTTAHEAALAYDEAAKIMYGPCARLNFRHCSNVHSIASDGSSSSTACDEKSPSDNSADTLNGDELAKAEDKPNFFEVGVFEETEEKHVLVQCATNKECRTRIHQGIQRESEKVLKNYGIDGEDNHMEKEPIDMDMIMKTRADGSTCGTNEHGIMIKSEETTGESCINHCLGYLHNMLSDEGCNPRPSCEHFDSITTETDDSITKKHMEEVISEIMQLCSSKCSKISNIQPQNEHYKYKHVDGMKNEHKGLDSMQFADYDIGNDYSFLSPDYDFGLLEEKKLLDICFSHVGS</sequence>
<dbReference type="CDD" id="cd00018">
    <property type="entry name" value="AP2"/>
    <property type="match status" value="1"/>
</dbReference>
<dbReference type="PROSITE" id="PS51032">
    <property type="entry name" value="AP2_ERF"/>
    <property type="match status" value="1"/>
</dbReference>
<dbReference type="OrthoDB" id="550883at2759"/>
<reference evidence="12" key="1">
    <citation type="journal article" date="2020" name="Nat. Commun.">
        <title>Genome sequence of the cluster root forming white lupin.</title>
        <authorList>
            <person name="Hufnagel B."/>
            <person name="Marques A."/>
            <person name="Soriano A."/>
            <person name="Marques L."/>
            <person name="Divol F."/>
            <person name="Doumas P."/>
            <person name="Sallet E."/>
            <person name="Mancinotti D."/>
            <person name="Carrere S."/>
            <person name="Marande W."/>
            <person name="Arribat S."/>
            <person name="Keller J."/>
            <person name="Huneau C."/>
            <person name="Blein T."/>
            <person name="Aime D."/>
            <person name="Laguerre M."/>
            <person name="Taylor J."/>
            <person name="Schubert V."/>
            <person name="Nelson M."/>
            <person name="Geu-Flores F."/>
            <person name="Crespi M."/>
            <person name="Gallardo-Guerrero K."/>
            <person name="Delaux P.-M."/>
            <person name="Salse J."/>
            <person name="Berges H."/>
            <person name="Guyot R."/>
            <person name="Gouzy J."/>
            <person name="Peret B."/>
        </authorList>
    </citation>
    <scope>NUCLEOTIDE SEQUENCE [LARGE SCALE GENOMIC DNA]</scope>
    <source>
        <strain evidence="12">cv. Amiga</strain>
    </source>
</reference>
<evidence type="ECO:0000256" key="1">
    <source>
        <dbReference type="ARBA" id="ARBA00004123"/>
    </source>
</evidence>
<dbReference type="PANTHER" id="PTHR31241:SF62">
    <property type="entry name" value="DEHYDRATION-RESPONSIVE ELEMENT-BINDING PROTEIN 2D"/>
    <property type="match status" value="1"/>
</dbReference>
<evidence type="ECO:0000256" key="5">
    <source>
        <dbReference type="ARBA" id="ARBA00023159"/>
    </source>
</evidence>
<evidence type="ECO:0000256" key="4">
    <source>
        <dbReference type="ARBA" id="ARBA00023125"/>
    </source>
</evidence>
<dbReference type="GO" id="GO:0003700">
    <property type="term" value="F:DNA-binding transcription factor activity"/>
    <property type="evidence" value="ECO:0007669"/>
    <property type="project" value="InterPro"/>
</dbReference>
<keyword evidence="3" id="KW-0346">Stress response</keyword>
<evidence type="ECO:0000313" key="12">
    <source>
        <dbReference type="Proteomes" id="UP000447434"/>
    </source>
</evidence>
<comment type="subcellular location">
    <subcellularLocation>
        <location evidence="1">Nucleus</location>
    </subcellularLocation>
</comment>
<comment type="caution">
    <text evidence="11">The sequence shown here is derived from an EMBL/GenBank/DDBJ whole genome shotgun (WGS) entry which is preliminary data.</text>
</comment>
<dbReference type="GO" id="GO:0045893">
    <property type="term" value="P:positive regulation of DNA-templated transcription"/>
    <property type="evidence" value="ECO:0007669"/>
    <property type="project" value="TreeGrafter"/>
</dbReference>
<dbReference type="FunFam" id="3.30.730.10:FF:000001">
    <property type="entry name" value="Ethylene-responsive transcription factor 2"/>
    <property type="match status" value="1"/>
</dbReference>
<evidence type="ECO:0000259" key="10">
    <source>
        <dbReference type="PROSITE" id="PS51032"/>
    </source>
</evidence>
<name>A0A6A4NS12_LUPAL</name>
<keyword evidence="2" id="KW-0805">Transcription regulation</keyword>
<dbReference type="Pfam" id="PF00847">
    <property type="entry name" value="AP2"/>
    <property type="match status" value="1"/>
</dbReference>
<dbReference type="SMART" id="SM00380">
    <property type="entry name" value="AP2"/>
    <property type="match status" value="1"/>
</dbReference>
<accession>A0A6A4NS12</accession>
<evidence type="ECO:0000313" key="11">
    <source>
        <dbReference type="EMBL" id="KAE9591960.1"/>
    </source>
</evidence>
<dbReference type="GO" id="GO:0005634">
    <property type="term" value="C:nucleus"/>
    <property type="evidence" value="ECO:0007669"/>
    <property type="project" value="UniProtKB-SubCell"/>
</dbReference>
<dbReference type="Proteomes" id="UP000447434">
    <property type="component" value="Chromosome 19"/>
</dbReference>
<comment type="similarity">
    <text evidence="8">Belongs to the AP2/ERF transcription factor family. ERF subfamily.</text>
</comment>
<evidence type="ECO:0000256" key="3">
    <source>
        <dbReference type="ARBA" id="ARBA00023016"/>
    </source>
</evidence>
<dbReference type="EMBL" id="WOCE01000019">
    <property type="protein sequence ID" value="KAE9591960.1"/>
    <property type="molecule type" value="Genomic_DNA"/>
</dbReference>
<evidence type="ECO:0000256" key="9">
    <source>
        <dbReference type="SAM" id="MobiDB-lite"/>
    </source>
</evidence>
<evidence type="ECO:0000256" key="6">
    <source>
        <dbReference type="ARBA" id="ARBA00023163"/>
    </source>
</evidence>
<feature type="region of interest" description="Disordered" evidence="9">
    <location>
        <begin position="1"/>
        <end position="27"/>
    </location>
</feature>
<keyword evidence="5" id="KW-0010">Activator</keyword>